<evidence type="ECO:0000313" key="4">
    <source>
        <dbReference type="Proteomes" id="UP000239494"/>
    </source>
</evidence>
<feature type="compositionally biased region" description="Polar residues" evidence="1">
    <location>
        <begin position="131"/>
        <end position="143"/>
    </location>
</feature>
<name>A0A2T0T536_9PSEU</name>
<keyword evidence="4" id="KW-1185">Reference proteome</keyword>
<comment type="caution">
    <text evidence="3">The sequence shown here is derived from an EMBL/GenBank/DDBJ whole genome shotgun (WGS) entry which is preliminary data.</text>
</comment>
<accession>A0A2T0T536</accession>
<gene>
    <name evidence="3" type="ORF">CLV43_106482</name>
</gene>
<feature type="transmembrane region" description="Helical" evidence="2">
    <location>
        <begin position="6"/>
        <end position="25"/>
    </location>
</feature>
<organism evidence="3 4">
    <name type="scientific">Umezawaea tangerina</name>
    <dbReference type="NCBI Taxonomy" id="84725"/>
    <lineage>
        <taxon>Bacteria</taxon>
        <taxon>Bacillati</taxon>
        <taxon>Actinomycetota</taxon>
        <taxon>Actinomycetes</taxon>
        <taxon>Pseudonocardiales</taxon>
        <taxon>Pseudonocardiaceae</taxon>
        <taxon>Umezawaea</taxon>
    </lineage>
</organism>
<protein>
    <submittedName>
        <fullName evidence="3">Uncharacterized protein</fullName>
    </submittedName>
</protein>
<dbReference type="EMBL" id="PVTF01000006">
    <property type="protein sequence ID" value="PRY40741.1"/>
    <property type="molecule type" value="Genomic_DNA"/>
</dbReference>
<feature type="region of interest" description="Disordered" evidence="1">
    <location>
        <begin position="59"/>
        <end position="93"/>
    </location>
</feature>
<dbReference type="AlphaFoldDB" id="A0A2T0T536"/>
<keyword evidence="2" id="KW-0812">Transmembrane</keyword>
<dbReference type="Proteomes" id="UP000239494">
    <property type="component" value="Unassembled WGS sequence"/>
</dbReference>
<keyword evidence="2" id="KW-1133">Transmembrane helix</keyword>
<feature type="region of interest" description="Disordered" evidence="1">
    <location>
        <begin position="123"/>
        <end position="143"/>
    </location>
</feature>
<evidence type="ECO:0000313" key="3">
    <source>
        <dbReference type="EMBL" id="PRY40741.1"/>
    </source>
</evidence>
<keyword evidence="2" id="KW-0472">Membrane</keyword>
<sequence length="143" mass="15905">MLWLFTQMFVLCAGAFLAGSLLTWLPMRALVRRLRAEAAAAPRPVAALAAPTVVVVPEPRTRTARTESEVDVPEPGPRRPEPESEVDLPVKGNSKSRIFHTELSPYYRRMKGDVRFRSVEEAERAGYTAWSPRSRSQLAGSAQ</sequence>
<dbReference type="RefSeq" id="WP_106189243.1">
    <property type="nucleotide sequence ID" value="NZ_PVTF01000006.1"/>
</dbReference>
<feature type="compositionally biased region" description="Basic and acidic residues" evidence="1">
    <location>
        <begin position="59"/>
        <end position="68"/>
    </location>
</feature>
<proteinExistence type="predicted"/>
<reference evidence="3 4" key="1">
    <citation type="submission" date="2018-03" db="EMBL/GenBank/DDBJ databases">
        <title>Genomic Encyclopedia of Archaeal and Bacterial Type Strains, Phase II (KMG-II): from individual species to whole genera.</title>
        <authorList>
            <person name="Goeker M."/>
        </authorList>
    </citation>
    <scope>NUCLEOTIDE SEQUENCE [LARGE SCALE GENOMIC DNA]</scope>
    <source>
        <strain evidence="3 4">DSM 44720</strain>
    </source>
</reference>
<evidence type="ECO:0000256" key="2">
    <source>
        <dbReference type="SAM" id="Phobius"/>
    </source>
</evidence>
<evidence type="ECO:0000256" key="1">
    <source>
        <dbReference type="SAM" id="MobiDB-lite"/>
    </source>
</evidence>
<dbReference type="OrthoDB" id="4871889at2"/>